<keyword evidence="3 5" id="KW-0460">Magnesium</keyword>
<feature type="compositionally biased region" description="Polar residues" evidence="6">
    <location>
        <begin position="85"/>
        <end position="96"/>
    </location>
</feature>
<dbReference type="InterPro" id="IPR041505">
    <property type="entry name" value="Dis3_CSD2"/>
</dbReference>
<feature type="binding site" evidence="5">
    <location>
        <position position="654"/>
    </location>
    <ligand>
        <name>Mg(2+)</name>
        <dbReference type="ChEBI" id="CHEBI:18420"/>
    </ligand>
</feature>
<dbReference type="eggNOG" id="KOG2102">
    <property type="taxonomic scope" value="Eukaryota"/>
</dbReference>
<dbReference type="HAMAP" id="MF_03045">
    <property type="entry name" value="DIS3L2"/>
    <property type="match status" value="1"/>
</dbReference>
<dbReference type="InterPro" id="IPR001900">
    <property type="entry name" value="RNase_II/R"/>
</dbReference>
<dbReference type="Pfam" id="PF17849">
    <property type="entry name" value="OB_Dis3"/>
    <property type="match status" value="1"/>
</dbReference>
<feature type="binding site" evidence="5">
    <location>
        <position position="645"/>
    </location>
    <ligand>
        <name>Mg(2+)</name>
        <dbReference type="ChEBI" id="CHEBI:18420"/>
    </ligand>
</feature>
<evidence type="ECO:0000313" key="9">
    <source>
        <dbReference type="Proteomes" id="UP000009138"/>
    </source>
</evidence>
<keyword evidence="4 5" id="KW-0694">RNA-binding</keyword>
<keyword evidence="1 5" id="KW-0963">Cytoplasm</keyword>
<comment type="cofactor">
    <cofactor evidence="5">
        <name>Mg(2+)</name>
        <dbReference type="ChEBI" id="CHEBI:18420"/>
    </cofactor>
    <cofactor evidence="5">
        <name>Mn(2+)</name>
        <dbReference type="ChEBI" id="CHEBI:29035"/>
    </cofactor>
</comment>
<dbReference type="GO" id="GO:0000956">
    <property type="term" value="P:nuclear-transcribed mRNA catabolic process"/>
    <property type="evidence" value="ECO:0007669"/>
    <property type="project" value="UniProtKB-UniRule"/>
</dbReference>
<feature type="compositionally biased region" description="Basic and acidic residues" evidence="6">
    <location>
        <begin position="215"/>
        <end position="229"/>
    </location>
</feature>
<dbReference type="Proteomes" id="UP000009138">
    <property type="component" value="Unassembled WGS sequence"/>
</dbReference>
<dbReference type="InterPro" id="IPR050180">
    <property type="entry name" value="RNR_Ribonuclease"/>
</dbReference>
<dbReference type="Pfam" id="PF17877">
    <property type="entry name" value="Dis3l2_C_term"/>
    <property type="match status" value="1"/>
</dbReference>
<organism evidence="8 9">
    <name type="scientific">Rhizopus delemar (strain RA 99-880 / ATCC MYA-4621 / FGSC 9543 / NRRL 43880)</name>
    <name type="common">Mucormycosis agent</name>
    <name type="synonym">Rhizopus arrhizus var. delemar</name>
    <dbReference type="NCBI Taxonomy" id="246409"/>
    <lineage>
        <taxon>Eukaryota</taxon>
        <taxon>Fungi</taxon>
        <taxon>Fungi incertae sedis</taxon>
        <taxon>Mucoromycota</taxon>
        <taxon>Mucoromycotina</taxon>
        <taxon>Mucoromycetes</taxon>
        <taxon>Mucorales</taxon>
        <taxon>Mucorineae</taxon>
        <taxon>Rhizopodaceae</taxon>
        <taxon>Rhizopus</taxon>
    </lineage>
</organism>
<feature type="compositionally biased region" description="Basic residues" evidence="6">
    <location>
        <begin position="230"/>
        <end position="240"/>
    </location>
</feature>
<dbReference type="Gene3D" id="2.40.50.700">
    <property type="match status" value="1"/>
</dbReference>
<dbReference type="PANTHER" id="PTHR23355:SF9">
    <property type="entry name" value="DIS3-LIKE EXONUCLEASE 2"/>
    <property type="match status" value="1"/>
</dbReference>
<dbReference type="EC" id="3.1.13.-" evidence="5"/>
<evidence type="ECO:0000256" key="2">
    <source>
        <dbReference type="ARBA" id="ARBA00022723"/>
    </source>
</evidence>
<dbReference type="Pfam" id="PF00773">
    <property type="entry name" value="RNB"/>
    <property type="match status" value="1"/>
</dbReference>
<dbReference type="OrthoDB" id="372421at2759"/>
<comment type="function">
    <text evidence="5">3'-5'-exoribonuclease that specifically recognizes RNAs polyuridylated at their 3' end and mediates their degradation. Component of an exosome-independent RNA degradation pathway that mediates degradation of cytoplasmic mRNAs that have been deadenylated and subsequently uridylated at their 3'.</text>
</comment>
<evidence type="ECO:0000256" key="4">
    <source>
        <dbReference type="ARBA" id="ARBA00022884"/>
    </source>
</evidence>
<dbReference type="AlphaFoldDB" id="I1BTK4"/>
<feature type="compositionally biased region" description="Basic and acidic residues" evidence="6">
    <location>
        <begin position="37"/>
        <end position="48"/>
    </location>
</feature>
<dbReference type="InParanoid" id="I1BTK4"/>
<keyword evidence="5" id="KW-0269">Exonuclease</keyword>
<keyword evidence="5" id="KW-0378">Hydrolase</keyword>
<feature type="domain" description="RNB" evidence="7">
    <location>
        <begin position="633"/>
        <end position="971"/>
    </location>
</feature>
<evidence type="ECO:0000313" key="8">
    <source>
        <dbReference type="EMBL" id="EIE79534.1"/>
    </source>
</evidence>
<reference evidence="8 9" key="1">
    <citation type="journal article" date="2009" name="PLoS Genet.">
        <title>Genomic analysis of the basal lineage fungus Rhizopus oryzae reveals a whole-genome duplication.</title>
        <authorList>
            <person name="Ma L.-J."/>
            <person name="Ibrahim A.S."/>
            <person name="Skory C."/>
            <person name="Grabherr M.G."/>
            <person name="Burger G."/>
            <person name="Butler M."/>
            <person name="Elias M."/>
            <person name="Idnurm A."/>
            <person name="Lang B.F."/>
            <person name="Sone T."/>
            <person name="Abe A."/>
            <person name="Calvo S.E."/>
            <person name="Corrochano L.M."/>
            <person name="Engels R."/>
            <person name="Fu J."/>
            <person name="Hansberg W."/>
            <person name="Kim J.-M."/>
            <person name="Kodira C.D."/>
            <person name="Koehrsen M.J."/>
            <person name="Liu B."/>
            <person name="Miranda-Saavedra D."/>
            <person name="O'Leary S."/>
            <person name="Ortiz-Castellanos L."/>
            <person name="Poulter R."/>
            <person name="Rodriguez-Romero J."/>
            <person name="Ruiz-Herrera J."/>
            <person name="Shen Y.-Q."/>
            <person name="Zeng Q."/>
            <person name="Galagan J."/>
            <person name="Birren B.W."/>
            <person name="Cuomo C.A."/>
            <person name="Wickes B.L."/>
        </authorList>
    </citation>
    <scope>NUCLEOTIDE SEQUENCE [LARGE SCALE GENOMIC DNA]</scope>
    <source>
        <strain evidence="9">RA 99-880 / ATCC MYA-4621 / FGSC 9543 / NRRL 43880</strain>
    </source>
</reference>
<feature type="site" description="Important for catalytic activity" evidence="5">
    <location>
        <position position="653"/>
    </location>
</feature>
<dbReference type="SMART" id="SM00955">
    <property type="entry name" value="RNB"/>
    <property type="match status" value="1"/>
</dbReference>
<dbReference type="STRING" id="246409.I1BTK4"/>
<evidence type="ECO:0000256" key="1">
    <source>
        <dbReference type="ARBA" id="ARBA00022490"/>
    </source>
</evidence>
<dbReference type="OMA" id="ITRWPID"/>
<feature type="compositionally biased region" description="Basic residues" evidence="6">
    <location>
        <begin position="24"/>
        <end position="35"/>
    </location>
</feature>
<dbReference type="PANTHER" id="PTHR23355">
    <property type="entry name" value="RIBONUCLEASE"/>
    <property type="match status" value="1"/>
</dbReference>
<evidence type="ECO:0000256" key="5">
    <source>
        <dbReference type="HAMAP-Rule" id="MF_03045"/>
    </source>
</evidence>
<feature type="compositionally biased region" description="Basic residues" evidence="6">
    <location>
        <begin position="69"/>
        <end position="81"/>
    </location>
</feature>
<comment type="similarity">
    <text evidence="5">Belongs to the RNR ribonuclease family. DIS3L2 subfamily.</text>
</comment>
<dbReference type="GO" id="GO:0003723">
    <property type="term" value="F:RNA binding"/>
    <property type="evidence" value="ECO:0007669"/>
    <property type="project" value="UniProtKB-KW"/>
</dbReference>
<dbReference type="Gene3D" id="2.40.50.690">
    <property type="match status" value="1"/>
</dbReference>
<feature type="compositionally biased region" description="Basic and acidic residues" evidence="6">
    <location>
        <begin position="150"/>
        <end position="170"/>
    </location>
</feature>
<dbReference type="GO" id="GO:0046872">
    <property type="term" value="F:metal ion binding"/>
    <property type="evidence" value="ECO:0007669"/>
    <property type="project" value="UniProtKB-KW"/>
</dbReference>
<dbReference type="SUPFAM" id="SSF50249">
    <property type="entry name" value="Nucleic acid-binding proteins"/>
    <property type="match status" value="2"/>
</dbReference>
<accession>I1BTK4</accession>
<name>I1BTK4_RHIO9</name>
<dbReference type="InterPro" id="IPR012340">
    <property type="entry name" value="NA-bd_OB-fold"/>
</dbReference>
<gene>
    <name evidence="8" type="ORF">RO3G_04239</name>
</gene>
<evidence type="ECO:0000256" key="3">
    <source>
        <dbReference type="ARBA" id="ARBA00022842"/>
    </source>
</evidence>
<comment type="subcellular location">
    <subcellularLocation>
        <location evidence="5">Cytoplasm</location>
    </subcellularLocation>
    <subcellularLocation>
        <location evidence="5">Cytoplasm</location>
        <location evidence="5">P-body</location>
    </subcellularLocation>
</comment>
<dbReference type="PROSITE" id="PS01175">
    <property type="entry name" value="RIBONUCLEASE_II"/>
    <property type="match status" value="1"/>
</dbReference>
<dbReference type="FunFam" id="2.40.50.700:FF:000002">
    <property type="entry name" value="Cell wall biogenesis protein"/>
    <property type="match status" value="1"/>
</dbReference>
<feature type="region of interest" description="Disordered" evidence="6">
    <location>
        <begin position="286"/>
        <end position="310"/>
    </location>
</feature>
<feature type="compositionally biased region" description="Basic and acidic residues" evidence="6">
    <location>
        <begin position="503"/>
        <end position="519"/>
    </location>
</feature>
<feature type="compositionally biased region" description="Polar residues" evidence="6">
    <location>
        <begin position="9"/>
        <end position="18"/>
    </location>
</feature>
<keyword evidence="5" id="KW-0464">Manganese</keyword>
<dbReference type="GO" id="GO:1990074">
    <property type="term" value="P:polyuridylation-dependent mRNA catabolic process"/>
    <property type="evidence" value="ECO:0007669"/>
    <property type="project" value="UniProtKB-UniRule"/>
</dbReference>
<evidence type="ECO:0000256" key="6">
    <source>
        <dbReference type="SAM" id="MobiDB-lite"/>
    </source>
</evidence>
<feature type="region of interest" description="Disordered" evidence="6">
    <location>
        <begin position="1"/>
        <end position="101"/>
    </location>
</feature>
<dbReference type="GO" id="GO:0000932">
    <property type="term" value="C:P-body"/>
    <property type="evidence" value="ECO:0007669"/>
    <property type="project" value="UniProtKB-SubCell"/>
</dbReference>
<dbReference type="EMBL" id="CH476734">
    <property type="protein sequence ID" value="EIE79534.1"/>
    <property type="molecule type" value="Genomic_DNA"/>
</dbReference>
<dbReference type="RefSeq" id="XP_067514930.1">
    <property type="nucleotide sequence ID" value="XM_067658829.1"/>
</dbReference>
<dbReference type="FunCoup" id="I1BTK4">
    <property type="interactions" value="522"/>
</dbReference>
<feature type="region of interest" description="Disordered" evidence="6">
    <location>
        <begin position="500"/>
        <end position="519"/>
    </location>
</feature>
<dbReference type="GO" id="GO:0000175">
    <property type="term" value="F:3'-5'-RNA exonuclease activity"/>
    <property type="evidence" value="ECO:0007669"/>
    <property type="project" value="UniProtKB-UniRule"/>
</dbReference>
<evidence type="ECO:0000259" key="7">
    <source>
        <dbReference type="SMART" id="SM00955"/>
    </source>
</evidence>
<proteinExistence type="inferred from homology"/>
<feature type="region of interest" description="Disordered" evidence="6">
    <location>
        <begin position="138"/>
        <end position="269"/>
    </location>
</feature>
<dbReference type="InterPro" id="IPR041093">
    <property type="entry name" value="Dis3l2-like_C"/>
</dbReference>
<dbReference type="VEuPathDB" id="FungiDB:RO3G_04239"/>
<feature type="compositionally biased region" description="Basic and acidic residues" evidence="6">
    <location>
        <begin position="56"/>
        <end position="68"/>
    </location>
</feature>
<keyword evidence="9" id="KW-1185">Reference proteome</keyword>
<dbReference type="InterPro" id="IPR022966">
    <property type="entry name" value="RNase_II/R_CS"/>
</dbReference>
<dbReference type="InterPro" id="IPR028591">
    <property type="entry name" value="DIS3L2"/>
</dbReference>
<keyword evidence="5" id="KW-0540">Nuclease</keyword>
<dbReference type="Gene3D" id="2.40.50.140">
    <property type="entry name" value="Nucleic acid-binding proteins"/>
    <property type="match status" value="1"/>
</dbReference>
<sequence length="1168" mass="133397">MEEFKKDVLNNQQENSVPLQEPKKRNHKRKPRTKVAKGQERPEEKDATEMNTSQQGDEKSEANADEKGKKKRSHYKKKVNKKAVISSTTVAGNETESVPEISVVGKQSEEIEVFDYEELEEALGGPVELDKLPSVFFAPDLTTKSKKKRPGMEKSRSVENEIKPDFESKKNSTAAQGKGRYSAVPPPKDLTVERKGKSKKSGNQSKPKIFGKVQNQEERLKNVEEDQHRKSEKQHKKKIRKDTENEFKISTPSVKLPTKKDKKSFASGKETNQKYKQITFVKETTDKAQHKPVSLDGNIKLKSSSSADKSTKQESVVKEYCHPYDVLNGRKNRIRFDRYLDPKICEKKIKENDSKMYIGTLRINKRNRIDAYVTTDKLESDIFIFGIRDRNRALEGDTVYVELVDLDKVWEKKKENMIRKREQKSQEEIEVDEKSKPKYAGKVVAVANSRKDRVFSGIITISRNGATTSDTNNDDKSIDNVAEEVDVIEDLAHADENIETVEQTDHDSLQPKDINKNSSTEKKNNIRMVWFKPIDKRVPLMGIPLRLAPPDIVENEAKYTNLLVVVRIQKWPIDSLTPLGAFVRELGHIGNIPAETEAILSDNGISEIPFSKKALKGLPPTPWSIEQAEINKRRDLRDTRIFTIDPATAKDLDDAVHVTKLDENEFEVGVHIADVSHFVKQHTALDHEAFDRGTSTYLCDRVIPMLPSLLCEELCSLNPGVDRLAFSVIWKMDGVGNIKETWFGKTVIRSCAKLSYDDAQSVIEGNGLPETVTIKDHKSTEVEQDIIYLFNMSKKMRERRFSNGALSINSIRLSFKLNELGEPYEVSIYEQKDANRLIEEFMLRANMSVAEKITEHYPNEALLRQHSPPHEKSLNEFLKIAENLGYSFDSSSAGSLQESFNAIESEDAKAVLKLLAVKPMQRAKYFCTGSFETTKFRHYALNVPLYTHFTSPIRRFADIIVHRQLEAALLGKKTCSYKKDVVQKTASHCNERKEGAKNSQDMNLQLYLTHYLYNLEKETGKHVICNAIVTQVLKDAFDILVPEYGLEKRIHMDSIPIEKYVYDAAKNSQSVYWKEGIDSSWEWDQKRRNDEDAVVPVGEMIALDNEEEKDDCQIALVKIPEELLGKNVLDEENRMQKFDTFSKLNVRIQVNVERSPPVVNVYPINPFM</sequence>
<keyword evidence="2 5" id="KW-0479">Metal-binding</keyword>
<protein>
    <recommendedName>
        <fullName evidence="5">DIS3-like exonuclease 2</fullName>
        <ecNumber evidence="5">3.1.13.-</ecNumber>
    </recommendedName>
</protein>
<dbReference type="GeneID" id="93611210"/>